<gene>
    <name evidence="2" type="ORF">Nepgr_013531</name>
</gene>
<dbReference type="AlphaFoldDB" id="A0AAD3SHN3"/>
<proteinExistence type="predicted"/>
<reference evidence="2" key="1">
    <citation type="submission" date="2023-05" db="EMBL/GenBank/DDBJ databases">
        <title>Nepenthes gracilis genome sequencing.</title>
        <authorList>
            <person name="Fukushima K."/>
        </authorList>
    </citation>
    <scope>NUCLEOTIDE SEQUENCE</scope>
    <source>
        <strain evidence="2">SING2019-196</strain>
    </source>
</reference>
<feature type="compositionally biased region" description="Polar residues" evidence="1">
    <location>
        <begin position="58"/>
        <end position="73"/>
    </location>
</feature>
<feature type="compositionally biased region" description="Polar residues" evidence="1">
    <location>
        <begin position="87"/>
        <end position="107"/>
    </location>
</feature>
<feature type="region of interest" description="Disordered" evidence="1">
    <location>
        <begin position="32"/>
        <end position="73"/>
    </location>
</feature>
<keyword evidence="3" id="KW-1185">Reference proteome</keyword>
<accession>A0AAD3SHN3</accession>
<name>A0AAD3SHN3_NEPGR</name>
<evidence type="ECO:0000313" key="3">
    <source>
        <dbReference type="Proteomes" id="UP001279734"/>
    </source>
</evidence>
<dbReference type="Proteomes" id="UP001279734">
    <property type="component" value="Unassembled WGS sequence"/>
</dbReference>
<dbReference type="EMBL" id="BSYO01000011">
    <property type="protein sequence ID" value="GMH11690.1"/>
    <property type="molecule type" value="Genomic_DNA"/>
</dbReference>
<evidence type="ECO:0000256" key="1">
    <source>
        <dbReference type="SAM" id="MobiDB-lite"/>
    </source>
</evidence>
<feature type="region of interest" description="Disordered" evidence="1">
    <location>
        <begin position="85"/>
        <end position="107"/>
    </location>
</feature>
<sequence length="140" mass="15290">MQQKWSKITSRSQPPTECRLFQQKVLRIQPPQHLLLNGKSRAGFSKSSSSPGIEPTIRATSNQPEPDSNGYTNLHISRQIPLRSPTLGASVSSGSIQHSSKKTNTARSAPPIYLQLAARAAFQANSIVDPSESAIQEQKK</sequence>
<comment type="caution">
    <text evidence="2">The sequence shown here is derived from an EMBL/GenBank/DDBJ whole genome shotgun (WGS) entry which is preliminary data.</text>
</comment>
<evidence type="ECO:0000313" key="2">
    <source>
        <dbReference type="EMBL" id="GMH11690.1"/>
    </source>
</evidence>
<organism evidence="2 3">
    <name type="scientific">Nepenthes gracilis</name>
    <name type="common">Slender pitcher plant</name>
    <dbReference type="NCBI Taxonomy" id="150966"/>
    <lineage>
        <taxon>Eukaryota</taxon>
        <taxon>Viridiplantae</taxon>
        <taxon>Streptophyta</taxon>
        <taxon>Embryophyta</taxon>
        <taxon>Tracheophyta</taxon>
        <taxon>Spermatophyta</taxon>
        <taxon>Magnoliopsida</taxon>
        <taxon>eudicotyledons</taxon>
        <taxon>Gunneridae</taxon>
        <taxon>Pentapetalae</taxon>
        <taxon>Caryophyllales</taxon>
        <taxon>Nepenthaceae</taxon>
        <taxon>Nepenthes</taxon>
    </lineage>
</organism>
<protein>
    <submittedName>
        <fullName evidence="2">Uncharacterized protein</fullName>
    </submittedName>
</protein>